<dbReference type="InterPro" id="IPR001810">
    <property type="entry name" value="F-box_dom"/>
</dbReference>
<sequence>MRAKCSFNPSCKATMLCAMPNELLMEILQYLGWKDVFVVRRTCKLFFDLSTSRHLWISLFRRLCDEVLVAPILEHPIDTYTAAELELVVMRRISSEIRHKAGLPPRVWTVLEGKECPPLQDCVLFLDGGRWLLAMKFMEDNQGIYAYDLDAPQKKPERIIDLQCGISTAVGIWHTALDMDAAFVESDNKETPWMFHLCIAPRIPIKPSGHCEDWPFNKFHIYSLTLKGHGKDATLEARKIKSFYKSQATENLHFAGHYLLVYPSFDDGLNSSCMEVFNWFLSDDSTHFKCHIIDAHSSDILGDATTLLRDGKVVVYSGDGTSVYDITNLVPIPVHQTSNIPVLQPYWHSTETAFSEEITCSEAHRDPKVSRITVITDEIIFGLTVPHDKSKAPWFQRLSDIGCPDEAMICIGLSKICLYEEDEGKDDGGIISVLLGIHRWKPNYTYLGIGRTIYLTSMKVLTVV</sequence>
<protein>
    <recommendedName>
        <fullName evidence="1">F-box domain-containing protein</fullName>
    </recommendedName>
</protein>
<keyword evidence="3" id="KW-1185">Reference proteome</keyword>
<feature type="domain" description="F-box" evidence="1">
    <location>
        <begin position="13"/>
        <end position="59"/>
    </location>
</feature>
<dbReference type="AlphaFoldDB" id="A0A9P5YWZ6"/>
<dbReference type="SMART" id="SM00256">
    <property type="entry name" value="FBOX"/>
    <property type="match status" value="1"/>
</dbReference>
<proteinExistence type="predicted"/>
<dbReference type="OrthoDB" id="3068749at2759"/>
<dbReference type="EMBL" id="MU155333">
    <property type="protein sequence ID" value="KAF9475411.1"/>
    <property type="molecule type" value="Genomic_DNA"/>
</dbReference>
<accession>A0A9P5YWZ6</accession>
<dbReference type="Pfam" id="PF12937">
    <property type="entry name" value="F-box-like"/>
    <property type="match status" value="1"/>
</dbReference>
<dbReference type="InterPro" id="IPR036047">
    <property type="entry name" value="F-box-like_dom_sf"/>
</dbReference>
<dbReference type="Proteomes" id="UP000807469">
    <property type="component" value="Unassembled WGS sequence"/>
</dbReference>
<reference evidence="2" key="1">
    <citation type="submission" date="2020-11" db="EMBL/GenBank/DDBJ databases">
        <authorList>
            <consortium name="DOE Joint Genome Institute"/>
            <person name="Ahrendt S."/>
            <person name="Riley R."/>
            <person name="Andreopoulos W."/>
            <person name="Labutti K."/>
            <person name="Pangilinan J."/>
            <person name="Ruiz-Duenas F.J."/>
            <person name="Barrasa J.M."/>
            <person name="Sanchez-Garcia M."/>
            <person name="Camarero S."/>
            <person name="Miyauchi S."/>
            <person name="Serrano A."/>
            <person name="Linde D."/>
            <person name="Babiker R."/>
            <person name="Drula E."/>
            <person name="Ayuso-Fernandez I."/>
            <person name="Pacheco R."/>
            <person name="Padilla G."/>
            <person name="Ferreira P."/>
            <person name="Barriuso J."/>
            <person name="Kellner H."/>
            <person name="Castanera R."/>
            <person name="Alfaro M."/>
            <person name="Ramirez L."/>
            <person name="Pisabarro A.G."/>
            <person name="Kuo A."/>
            <person name="Tritt A."/>
            <person name="Lipzen A."/>
            <person name="He G."/>
            <person name="Yan M."/>
            <person name="Ng V."/>
            <person name="Cullen D."/>
            <person name="Martin F."/>
            <person name="Rosso M.-N."/>
            <person name="Henrissat B."/>
            <person name="Hibbett D."/>
            <person name="Martinez A.T."/>
            <person name="Grigoriev I.V."/>
        </authorList>
    </citation>
    <scope>NUCLEOTIDE SEQUENCE</scope>
    <source>
        <strain evidence="2">CIRM-BRFM 674</strain>
    </source>
</reference>
<comment type="caution">
    <text evidence="2">The sequence shown here is derived from an EMBL/GenBank/DDBJ whole genome shotgun (WGS) entry which is preliminary data.</text>
</comment>
<dbReference type="PROSITE" id="PS50181">
    <property type="entry name" value="FBOX"/>
    <property type="match status" value="1"/>
</dbReference>
<organism evidence="2 3">
    <name type="scientific">Pholiota conissans</name>
    <dbReference type="NCBI Taxonomy" id="109636"/>
    <lineage>
        <taxon>Eukaryota</taxon>
        <taxon>Fungi</taxon>
        <taxon>Dikarya</taxon>
        <taxon>Basidiomycota</taxon>
        <taxon>Agaricomycotina</taxon>
        <taxon>Agaricomycetes</taxon>
        <taxon>Agaricomycetidae</taxon>
        <taxon>Agaricales</taxon>
        <taxon>Agaricineae</taxon>
        <taxon>Strophariaceae</taxon>
        <taxon>Pholiota</taxon>
    </lineage>
</organism>
<gene>
    <name evidence="2" type="ORF">BDN70DRAFT_996428</name>
</gene>
<evidence type="ECO:0000313" key="2">
    <source>
        <dbReference type="EMBL" id="KAF9475411.1"/>
    </source>
</evidence>
<evidence type="ECO:0000313" key="3">
    <source>
        <dbReference type="Proteomes" id="UP000807469"/>
    </source>
</evidence>
<dbReference type="Gene3D" id="1.20.1280.50">
    <property type="match status" value="1"/>
</dbReference>
<evidence type="ECO:0000259" key="1">
    <source>
        <dbReference type="PROSITE" id="PS50181"/>
    </source>
</evidence>
<dbReference type="SUPFAM" id="SSF81383">
    <property type="entry name" value="F-box domain"/>
    <property type="match status" value="1"/>
</dbReference>
<name>A0A9P5YWZ6_9AGAR</name>